<dbReference type="PANTHER" id="PTHR33434:SF2">
    <property type="entry name" value="FATTY ACID-BINDING PROTEIN TM_1468"/>
    <property type="match status" value="1"/>
</dbReference>
<evidence type="ECO:0000313" key="5">
    <source>
        <dbReference type="Proteomes" id="UP000255295"/>
    </source>
</evidence>
<dbReference type="Pfam" id="PF02645">
    <property type="entry name" value="DegV"/>
    <property type="match status" value="1"/>
</dbReference>
<dbReference type="RefSeq" id="WP_024361844.1">
    <property type="nucleotide sequence ID" value="NZ_BJNS01000007.1"/>
</dbReference>
<dbReference type="NCBIfam" id="TIGR00762">
    <property type="entry name" value="DegV"/>
    <property type="match status" value="1"/>
</dbReference>
<evidence type="ECO:0000313" key="2">
    <source>
        <dbReference type="EMBL" id="AVK97083.1"/>
    </source>
</evidence>
<dbReference type="Gene3D" id="3.30.1180.10">
    <property type="match status" value="1"/>
</dbReference>
<organism evidence="2 4">
    <name type="scientific">Lysinibacillus sphaericus</name>
    <name type="common">Bacillus sphaericus</name>
    <dbReference type="NCBI Taxonomy" id="1421"/>
    <lineage>
        <taxon>Bacteria</taxon>
        <taxon>Bacillati</taxon>
        <taxon>Bacillota</taxon>
        <taxon>Bacilli</taxon>
        <taxon>Bacillales</taxon>
        <taxon>Bacillaceae</taxon>
        <taxon>Lysinibacillus</taxon>
    </lineage>
</organism>
<dbReference type="GeneID" id="48277080"/>
<dbReference type="EMBL" id="UFSZ01000001">
    <property type="protein sequence ID" value="SUV17059.1"/>
    <property type="molecule type" value="Genomic_DNA"/>
</dbReference>
<dbReference type="PANTHER" id="PTHR33434">
    <property type="entry name" value="DEGV DOMAIN-CONTAINING PROTEIN DR_1986-RELATED"/>
    <property type="match status" value="1"/>
</dbReference>
<dbReference type="AlphaFoldDB" id="A0A2S0K104"/>
<dbReference type="GO" id="GO:0008289">
    <property type="term" value="F:lipid binding"/>
    <property type="evidence" value="ECO:0007669"/>
    <property type="project" value="UniProtKB-KW"/>
</dbReference>
<reference evidence="3 5" key="2">
    <citation type="submission" date="2018-06" db="EMBL/GenBank/DDBJ databases">
        <authorList>
            <consortium name="Pathogen Informatics"/>
            <person name="Doyle S."/>
        </authorList>
    </citation>
    <scope>NUCLEOTIDE SEQUENCE [LARGE SCALE GENOMIC DNA]</scope>
    <source>
        <strain evidence="3 5">NCTC10338</strain>
    </source>
</reference>
<dbReference type="SUPFAM" id="SSF82549">
    <property type="entry name" value="DAK1/DegV-like"/>
    <property type="match status" value="1"/>
</dbReference>
<dbReference type="InterPro" id="IPR043168">
    <property type="entry name" value="DegV_C"/>
</dbReference>
<proteinExistence type="predicted"/>
<name>A0A2S0K104_LYSSH</name>
<gene>
    <name evidence="3" type="primary">degV_2</name>
    <name evidence="2" type="ORF">LS41612_12815</name>
    <name evidence="3" type="ORF">NCTC10338_02146</name>
</gene>
<dbReference type="Gene3D" id="3.40.50.10170">
    <property type="match status" value="1"/>
</dbReference>
<accession>A0A2S0K104</accession>
<keyword evidence="1" id="KW-0446">Lipid-binding</keyword>
<reference evidence="2 4" key="1">
    <citation type="submission" date="2017-03" db="EMBL/GenBank/DDBJ databases">
        <title>The whole genome sequencing and assembly of Lysinibacillus sphaericus DSM 28T strain.</title>
        <authorList>
            <person name="Lee Y.-J."/>
            <person name="Yi H."/>
            <person name="Bahn Y.-S."/>
            <person name="Kim J.F."/>
            <person name="Lee D.-W."/>
        </authorList>
    </citation>
    <scope>NUCLEOTIDE SEQUENCE [LARGE SCALE GENOMIC DNA]</scope>
    <source>
        <strain evidence="2 4">DSM 28</strain>
    </source>
</reference>
<dbReference type="Proteomes" id="UP000238825">
    <property type="component" value="Chromosome"/>
</dbReference>
<dbReference type="PROSITE" id="PS51482">
    <property type="entry name" value="DEGV"/>
    <property type="match status" value="1"/>
</dbReference>
<evidence type="ECO:0000313" key="4">
    <source>
        <dbReference type="Proteomes" id="UP000238825"/>
    </source>
</evidence>
<dbReference type="Proteomes" id="UP000255295">
    <property type="component" value="Unassembled WGS sequence"/>
</dbReference>
<evidence type="ECO:0000256" key="1">
    <source>
        <dbReference type="ARBA" id="ARBA00023121"/>
    </source>
</evidence>
<sequence>MNKKIAWVTDTAALLDEKFIQDNQIHVLPLNIVFEEGVLRETVDMTHDEFYDKLRTTKTHPKTSQPAIGEVVALYKSLKQQGYDCAIAIHTSQHLSGTYLSAFTAAQQAQFEVYPVDSKIGSFPMMKMIELGQQLEREGVPPQQIVEKINELADHSELSFIPASLSQLHKSGRVSGTQAFLSQLLNIKVVISFDNGKVVMKEKVRALAKAKAYVENLLINDLDSHQIPEVAVIHCNNEEGAMNWKLALEKAYPFIIFHVLPLSACVGVHAGEGTLGLSWVRRPETIAQKQQEKELVTV</sequence>
<protein>
    <submittedName>
        <fullName evidence="3">DegV family protein</fullName>
    </submittedName>
    <submittedName>
        <fullName evidence="2">Fatty acid-binding protein DegV</fullName>
    </submittedName>
</protein>
<evidence type="ECO:0000313" key="3">
    <source>
        <dbReference type="EMBL" id="SUV17059.1"/>
    </source>
</evidence>
<dbReference type="InterPro" id="IPR050270">
    <property type="entry name" value="DegV_domain_contain"/>
</dbReference>
<dbReference type="EMBL" id="CP019980">
    <property type="protein sequence ID" value="AVK97083.1"/>
    <property type="molecule type" value="Genomic_DNA"/>
</dbReference>
<dbReference type="InterPro" id="IPR003797">
    <property type="entry name" value="DegV"/>
</dbReference>